<accession>A0A0D2B704</accession>
<dbReference type="InterPro" id="IPR002401">
    <property type="entry name" value="Cyt_P450_E_grp-I"/>
</dbReference>
<evidence type="ECO:0000256" key="1">
    <source>
        <dbReference type="ARBA" id="ARBA00001971"/>
    </source>
</evidence>
<keyword evidence="8 13" id="KW-0560">Oxidoreductase</keyword>
<protein>
    <recommendedName>
        <fullName evidence="17">Cytochrome P450</fullName>
    </recommendedName>
</protein>
<dbReference type="GO" id="GO:0005506">
    <property type="term" value="F:iron ion binding"/>
    <property type="evidence" value="ECO:0007669"/>
    <property type="project" value="InterPro"/>
</dbReference>
<keyword evidence="6 12" id="KW-0479">Metal-binding</keyword>
<feature type="binding site" description="axial binding residue" evidence="12">
    <location>
        <position position="448"/>
    </location>
    <ligand>
        <name>heme</name>
        <dbReference type="ChEBI" id="CHEBI:30413"/>
    </ligand>
    <ligandPart>
        <name>Fe</name>
        <dbReference type="ChEBI" id="CHEBI:18248"/>
    </ligandPart>
</feature>
<evidence type="ECO:0000256" key="8">
    <source>
        <dbReference type="ARBA" id="ARBA00023002"/>
    </source>
</evidence>
<dbReference type="HOGENOM" id="CLU_001570_14_4_1"/>
<evidence type="ECO:0000256" key="10">
    <source>
        <dbReference type="ARBA" id="ARBA00023033"/>
    </source>
</evidence>
<dbReference type="VEuPathDB" id="FungiDB:PV07_00246"/>
<dbReference type="Proteomes" id="UP000054466">
    <property type="component" value="Unassembled WGS sequence"/>
</dbReference>
<feature type="transmembrane region" description="Helical" evidence="14">
    <location>
        <begin position="9"/>
        <end position="32"/>
    </location>
</feature>
<keyword evidence="5 14" id="KW-0812">Transmembrane</keyword>
<evidence type="ECO:0000256" key="5">
    <source>
        <dbReference type="ARBA" id="ARBA00022692"/>
    </source>
</evidence>
<evidence type="ECO:0000256" key="9">
    <source>
        <dbReference type="ARBA" id="ARBA00023004"/>
    </source>
</evidence>
<evidence type="ECO:0000256" key="7">
    <source>
        <dbReference type="ARBA" id="ARBA00022989"/>
    </source>
</evidence>
<keyword evidence="11 14" id="KW-0472">Membrane</keyword>
<name>A0A0D2B704_9EURO</name>
<organism evidence="15 16">
    <name type="scientific">Cladophialophora immunda</name>
    <dbReference type="NCBI Taxonomy" id="569365"/>
    <lineage>
        <taxon>Eukaryota</taxon>
        <taxon>Fungi</taxon>
        <taxon>Dikarya</taxon>
        <taxon>Ascomycota</taxon>
        <taxon>Pezizomycotina</taxon>
        <taxon>Eurotiomycetes</taxon>
        <taxon>Chaetothyriomycetidae</taxon>
        <taxon>Chaetothyriales</taxon>
        <taxon>Herpotrichiellaceae</taxon>
        <taxon>Cladophialophora</taxon>
    </lineage>
</organism>
<dbReference type="PROSITE" id="PS00086">
    <property type="entry name" value="CYTOCHROME_P450"/>
    <property type="match status" value="1"/>
</dbReference>
<dbReference type="GO" id="GO:0004497">
    <property type="term" value="F:monooxygenase activity"/>
    <property type="evidence" value="ECO:0007669"/>
    <property type="project" value="UniProtKB-KW"/>
</dbReference>
<dbReference type="InterPro" id="IPR001128">
    <property type="entry name" value="Cyt_P450"/>
</dbReference>
<dbReference type="OrthoDB" id="3945418at2759"/>
<dbReference type="FunFam" id="1.10.630.10:FF:000069">
    <property type="entry name" value="Cytochrome P450, putative (Eurofung)"/>
    <property type="match status" value="1"/>
</dbReference>
<evidence type="ECO:0000256" key="14">
    <source>
        <dbReference type="SAM" id="Phobius"/>
    </source>
</evidence>
<dbReference type="GO" id="GO:0016705">
    <property type="term" value="F:oxidoreductase activity, acting on paired donors, with incorporation or reduction of molecular oxygen"/>
    <property type="evidence" value="ECO:0007669"/>
    <property type="project" value="InterPro"/>
</dbReference>
<dbReference type="Pfam" id="PF00067">
    <property type="entry name" value="p450"/>
    <property type="match status" value="1"/>
</dbReference>
<sequence length="508" mass="57856">MDRLSRPSIALPLVLCVGSCLYLIALGIYRLYFHPLAKFPGPKLAALSRWYEFYYEVIRKGNFTLHLPALHRKYGPIIRITPDELHVEDSDYWDYLYSRTARLDKYEWMSGRMGSDGMIFTTASADLHKLRRGVLNPFFSKRSIVNYQPFIREKIQRLCTKLEQYKEDGRILAINHAFSALAGDVICQYCFGLCYNHLESPNFEESFHDAFMAVSAFGHTTLQFPWVTPLLNALPDSIVDKMNPALHMLLVLKKDFQRIISNIANSDRKIAEHATVFHEVLNSNLPEGEKTLKRLGDEAFGILGAGTETTAWALTLATFYLINQPATMKRLQEELKAAIPDPAAPLDWLRLEELPYLSACIKEAVRLSYGVTSRSPRISPNRPFKYKSWEIPAGTPVSMTIVDVHNDEAVFPDSQSFTPERWLDNPRTDNGSSLDRYYVSFGKDARSCLGVNLAHAELFMVLAAIFRQFTFELYETDVSDVRMAHDFFIPSPKLDSKGVRVKVVGINN</sequence>
<evidence type="ECO:0000256" key="13">
    <source>
        <dbReference type="RuleBase" id="RU000461"/>
    </source>
</evidence>
<dbReference type="CDD" id="cd11062">
    <property type="entry name" value="CYP58-like"/>
    <property type="match status" value="1"/>
</dbReference>
<comment type="cofactor">
    <cofactor evidence="1 12">
        <name>heme</name>
        <dbReference type="ChEBI" id="CHEBI:30413"/>
    </cofactor>
</comment>
<gene>
    <name evidence="15" type="ORF">PV07_00246</name>
</gene>
<evidence type="ECO:0000256" key="4">
    <source>
        <dbReference type="ARBA" id="ARBA00022617"/>
    </source>
</evidence>
<dbReference type="AlphaFoldDB" id="A0A0D2B704"/>
<reference evidence="15 16" key="1">
    <citation type="submission" date="2015-01" db="EMBL/GenBank/DDBJ databases">
        <title>The Genome Sequence of Cladophialophora immunda CBS83496.</title>
        <authorList>
            <consortium name="The Broad Institute Genomics Platform"/>
            <person name="Cuomo C."/>
            <person name="de Hoog S."/>
            <person name="Gorbushina A."/>
            <person name="Stielow B."/>
            <person name="Teixiera M."/>
            <person name="Abouelleil A."/>
            <person name="Chapman S.B."/>
            <person name="Priest M."/>
            <person name="Young S.K."/>
            <person name="Wortman J."/>
            <person name="Nusbaum C."/>
            <person name="Birren B."/>
        </authorList>
    </citation>
    <scope>NUCLEOTIDE SEQUENCE [LARGE SCALE GENOMIC DNA]</scope>
    <source>
        <strain evidence="15 16">CBS 83496</strain>
    </source>
</reference>
<evidence type="ECO:0000256" key="3">
    <source>
        <dbReference type="ARBA" id="ARBA00010617"/>
    </source>
</evidence>
<dbReference type="GeneID" id="27339440"/>
<keyword evidence="4 12" id="KW-0349">Heme</keyword>
<dbReference type="STRING" id="569365.A0A0D2B704"/>
<evidence type="ECO:0000256" key="6">
    <source>
        <dbReference type="ARBA" id="ARBA00022723"/>
    </source>
</evidence>
<dbReference type="RefSeq" id="XP_016253608.1">
    <property type="nucleotide sequence ID" value="XM_016386680.1"/>
</dbReference>
<dbReference type="EMBL" id="KN847040">
    <property type="protein sequence ID" value="KIW33392.1"/>
    <property type="molecule type" value="Genomic_DNA"/>
</dbReference>
<dbReference type="InterPro" id="IPR050121">
    <property type="entry name" value="Cytochrome_P450_monoxygenase"/>
</dbReference>
<comment type="subcellular location">
    <subcellularLocation>
        <location evidence="2">Membrane</location>
        <topology evidence="2">Single-pass membrane protein</topology>
    </subcellularLocation>
</comment>
<keyword evidence="7 14" id="KW-1133">Transmembrane helix</keyword>
<dbReference type="GO" id="GO:0016020">
    <property type="term" value="C:membrane"/>
    <property type="evidence" value="ECO:0007669"/>
    <property type="project" value="UniProtKB-SubCell"/>
</dbReference>
<dbReference type="InterPro" id="IPR036396">
    <property type="entry name" value="Cyt_P450_sf"/>
</dbReference>
<dbReference type="SUPFAM" id="SSF48264">
    <property type="entry name" value="Cytochrome P450"/>
    <property type="match status" value="1"/>
</dbReference>
<keyword evidence="10 13" id="KW-0503">Monooxygenase</keyword>
<proteinExistence type="inferred from homology"/>
<evidence type="ECO:0008006" key="17">
    <source>
        <dbReference type="Google" id="ProtNLM"/>
    </source>
</evidence>
<evidence type="ECO:0000256" key="11">
    <source>
        <dbReference type="ARBA" id="ARBA00023136"/>
    </source>
</evidence>
<keyword evidence="9 12" id="KW-0408">Iron</keyword>
<evidence type="ECO:0000313" key="15">
    <source>
        <dbReference type="EMBL" id="KIW33392.1"/>
    </source>
</evidence>
<dbReference type="Gene3D" id="1.10.630.10">
    <property type="entry name" value="Cytochrome P450"/>
    <property type="match status" value="1"/>
</dbReference>
<comment type="similarity">
    <text evidence="3 13">Belongs to the cytochrome P450 family.</text>
</comment>
<dbReference type="PRINTS" id="PR00463">
    <property type="entry name" value="EP450I"/>
</dbReference>
<evidence type="ECO:0000256" key="12">
    <source>
        <dbReference type="PIRSR" id="PIRSR602401-1"/>
    </source>
</evidence>
<dbReference type="GO" id="GO:0020037">
    <property type="term" value="F:heme binding"/>
    <property type="evidence" value="ECO:0007669"/>
    <property type="project" value="InterPro"/>
</dbReference>
<dbReference type="InterPro" id="IPR017972">
    <property type="entry name" value="Cyt_P450_CS"/>
</dbReference>
<dbReference type="PRINTS" id="PR00385">
    <property type="entry name" value="P450"/>
</dbReference>
<dbReference type="PANTHER" id="PTHR24305">
    <property type="entry name" value="CYTOCHROME P450"/>
    <property type="match status" value="1"/>
</dbReference>
<evidence type="ECO:0000256" key="2">
    <source>
        <dbReference type="ARBA" id="ARBA00004167"/>
    </source>
</evidence>
<keyword evidence="16" id="KW-1185">Reference proteome</keyword>
<dbReference type="PANTHER" id="PTHR24305:SF157">
    <property type="entry name" value="N-ACETYLTRYPTOPHAN 6-HYDROXYLASE IVOC-RELATED"/>
    <property type="match status" value="1"/>
</dbReference>
<evidence type="ECO:0000313" key="16">
    <source>
        <dbReference type="Proteomes" id="UP000054466"/>
    </source>
</evidence>